<keyword evidence="2" id="KW-0548">Nucleotidyltransferase</keyword>
<keyword evidence="2" id="KW-0695">RNA-directed DNA polymerase</keyword>
<evidence type="ECO:0000256" key="1">
    <source>
        <dbReference type="SAM" id="Phobius"/>
    </source>
</evidence>
<sequence length="201" mass="23286">MLVIKIFSERKNCEKIRAKRSDFLQGMEHTLIFFNLDLWILVVFGFVNMWKKERESRARESSEEILSNRSLLLKELNDINSIDLLEATQKSKVRWAIEGDENTKFFHGILNSKRSQLAVCGTFVNGEWIVDPLAVKKLSSYAFGHLKVSELAACLEKLHFPALLVMSKFSKIYFLFVILEVLLSEYFGFDMNSDLNFLCSI</sequence>
<dbReference type="GO" id="GO:0003964">
    <property type="term" value="F:RNA-directed DNA polymerase activity"/>
    <property type="evidence" value="ECO:0007669"/>
    <property type="project" value="UniProtKB-KW"/>
</dbReference>
<proteinExistence type="predicted"/>
<comment type="caution">
    <text evidence="2">The sequence shown here is derived from an EMBL/GenBank/DDBJ whole genome shotgun (WGS) entry which is preliminary data.</text>
</comment>
<keyword evidence="1" id="KW-0812">Transmembrane</keyword>
<organism evidence="2">
    <name type="scientific">Tanacetum cinerariifolium</name>
    <name type="common">Dalmatian daisy</name>
    <name type="synonym">Chrysanthemum cinerariifolium</name>
    <dbReference type="NCBI Taxonomy" id="118510"/>
    <lineage>
        <taxon>Eukaryota</taxon>
        <taxon>Viridiplantae</taxon>
        <taxon>Streptophyta</taxon>
        <taxon>Embryophyta</taxon>
        <taxon>Tracheophyta</taxon>
        <taxon>Spermatophyta</taxon>
        <taxon>Magnoliopsida</taxon>
        <taxon>eudicotyledons</taxon>
        <taxon>Gunneridae</taxon>
        <taxon>Pentapetalae</taxon>
        <taxon>asterids</taxon>
        <taxon>campanulids</taxon>
        <taxon>Asterales</taxon>
        <taxon>Asteraceae</taxon>
        <taxon>Asteroideae</taxon>
        <taxon>Anthemideae</taxon>
        <taxon>Anthemidinae</taxon>
        <taxon>Tanacetum</taxon>
    </lineage>
</organism>
<keyword evidence="2" id="KW-0808">Transferase</keyword>
<keyword evidence="1" id="KW-1133">Transmembrane helix</keyword>
<evidence type="ECO:0000313" key="2">
    <source>
        <dbReference type="EMBL" id="GEU61165.1"/>
    </source>
</evidence>
<feature type="transmembrane region" description="Helical" evidence="1">
    <location>
        <begin position="172"/>
        <end position="189"/>
    </location>
</feature>
<protein>
    <submittedName>
        <fullName evidence="2">RNA-directed DNA polymerase, eukaryota</fullName>
    </submittedName>
</protein>
<feature type="transmembrane region" description="Helical" evidence="1">
    <location>
        <begin position="31"/>
        <end position="50"/>
    </location>
</feature>
<name>A0A6L2LLW4_TANCI</name>
<gene>
    <name evidence="2" type="ORF">Tci_033143</name>
</gene>
<dbReference type="EMBL" id="BKCJ010004459">
    <property type="protein sequence ID" value="GEU61165.1"/>
    <property type="molecule type" value="Genomic_DNA"/>
</dbReference>
<reference evidence="2" key="1">
    <citation type="journal article" date="2019" name="Sci. Rep.">
        <title>Draft genome of Tanacetum cinerariifolium, the natural source of mosquito coil.</title>
        <authorList>
            <person name="Yamashiro T."/>
            <person name="Shiraishi A."/>
            <person name="Satake H."/>
            <person name="Nakayama K."/>
        </authorList>
    </citation>
    <scope>NUCLEOTIDE SEQUENCE</scope>
</reference>
<accession>A0A6L2LLW4</accession>
<dbReference type="AlphaFoldDB" id="A0A6L2LLW4"/>
<keyword evidence="1" id="KW-0472">Membrane</keyword>